<dbReference type="AlphaFoldDB" id="A0A1H8PKW1"/>
<gene>
    <name evidence="2" type="ORF">SAMN05216404_12122</name>
</gene>
<dbReference type="Gene3D" id="3.40.50.720">
    <property type="entry name" value="NAD(P)-binding Rossmann-like Domain"/>
    <property type="match status" value="1"/>
</dbReference>
<name>A0A1H8PKW1_9PROT</name>
<dbReference type="Pfam" id="PF13460">
    <property type="entry name" value="NAD_binding_10"/>
    <property type="match status" value="1"/>
</dbReference>
<dbReference type="InterPro" id="IPR051207">
    <property type="entry name" value="ComplexI_NDUFA9_subunit"/>
</dbReference>
<dbReference type="Proteomes" id="UP000183898">
    <property type="component" value="Unassembled WGS sequence"/>
</dbReference>
<dbReference type="SUPFAM" id="SSF51735">
    <property type="entry name" value="NAD(P)-binding Rossmann-fold domains"/>
    <property type="match status" value="1"/>
</dbReference>
<evidence type="ECO:0000259" key="1">
    <source>
        <dbReference type="Pfam" id="PF13460"/>
    </source>
</evidence>
<sequence length="312" mass="34663">MTFKSVCIFGGSGFVGKHLANFLTDREIYLRIPTRNYERAKELLEIPTTDLIEVDIYDDRDLDRLLLGIDAVINLVGVLQGDFHAAHAELPQKIIAACKRNGITRILHMSALKAGPGQPSEYLRSKGEGEQIVRTSGMDATVFRPSVIFGPGDSSINLFAKLGRLPVLPLASPHAKFQPIFVMDVVRAFALSLDEPRTFGRSYDLCGPKCYSLRELVEYAAHVTGHDPAIIGLGDALSHLEAAVMEILPGKLMSVDNYYSMKIDSVCDCDSPEALLEVWGIHPTALEEAAPIYLKHQLPRERYDYLRHWSGR</sequence>
<proteinExistence type="predicted"/>
<organism evidence="2 3">
    <name type="scientific">Nitrosospira multiformis</name>
    <dbReference type="NCBI Taxonomy" id="1231"/>
    <lineage>
        <taxon>Bacteria</taxon>
        <taxon>Pseudomonadati</taxon>
        <taxon>Pseudomonadota</taxon>
        <taxon>Betaproteobacteria</taxon>
        <taxon>Nitrosomonadales</taxon>
        <taxon>Nitrosomonadaceae</taxon>
        <taxon>Nitrosospira</taxon>
    </lineage>
</organism>
<dbReference type="PANTHER" id="PTHR12126">
    <property type="entry name" value="NADH-UBIQUINONE OXIDOREDUCTASE 39 KDA SUBUNIT-RELATED"/>
    <property type="match status" value="1"/>
</dbReference>
<protein>
    <submittedName>
        <fullName evidence="2">NADH dehydrogenase</fullName>
    </submittedName>
</protein>
<evidence type="ECO:0000313" key="2">
    <source>
        <dbReference type="EMBL" id="SEO42338.1"/>
    </source>
</evidence>
<feature type="domain" description="NAD(P)-binding" evidence="1">
    <location>
        <begin position="10"/>
        <end position="147"/>
    </location>
</feature>
<reference evidence="2 3" key="1">
    <citation type="submission" date="2016-10" db="EMBL/GenBank/DDBJ databases">
        <authorList>
            <person name="de Groot N.N."/>
        </authorList>
    </citation>
    <scope>NUCLEOTIDE SEQUENCE [LARGE SCALE GENOMIC DNA]</scope>
    <source>
        <strain evidence="2 3">Nl18</strain>
    </source>
</reference>
<evidence type="ECO:0000313" key="3">
    <source>
        <dbReference type="Proteomes" id="UP000183898"/>
    </source>
</evidence>
<dbReference type="RefSeq" id="WP_074749115.1">
    <property type="nucleotide sequence ID" value="NZ_FOCT01000021.1"/>
</dbReference>
<dbReference type="PANTHER" id="PTHR12126:SF11">
    <property type="entry name" value="NADH DEHYDROGENASE [UBIQUINONE] 1 ALPHA SUBCOMPLEX SUBUNIT 9, MITOCHONDRIAL"/>
    <property type="match status" value="1"/>
</dbReference>
<accession>A0A1H8PKW1</accession>
<dbReference type="GO" id="GO:0044877">
    <property type="term" value="F:protein-containing complex binding"/>
    <property type="evidence" value="ECO:0007669"/>
    <property type="project" value="TreeGrafter"/>
</dbReference>
<dbReference type="InterPro" id="IPR016040">
    <property type="entry name" value="NAD(P)-bd_dom"/>
</dbReference>
<dbReference type="CDD" id="cd05271">
    <property type="entry name" value="NDUFA9_like_SDR_a"/>
    <property type="match status" value="1"/>
</dbReference>
<dbReference type="EMBL" id="FOCT01000021">
    <property type="protein sequence ID" value="SEO42338.1"/>
    <property type="molecule type" value="Genomic_DNA"/>
</dbReference>
<dbReference type="InterPro" id="IPR036291">
    <property type="entry name" value="NAD(P)-bd_dom_sf"/>
</dbReference>